<dbReference type="STRING" id="1317117.ATO7_01120"/>
<dbReference type="PROSITE" id="PS50125">
    <property type="entry name" value="GUANYLATE_CYCLASE_2"/>
    <property type="match status" value="1"/>
</dbReference>
<dbReference type="EMBL" id="AQQV01000001">
    <property type="protein sequence ID" value="ORE88433.1"/>
    <property type="molecule type" value="Genomic_DNA"/>
</dbReference>
<comment type="subcellular location">
    <subcellularLocation>
        <location evidence="1">Cell envelope</location>
    </subcellularLocation>
</comment>
<dbReference type="SMART" id="SM01080">
    <property type="entry name" value="CHASE2"/>
    <property type="match status" value="1"/>
</dbReference>
<dbReference type="Gene3D" id="3.30.70.1230">
    <property type="entry name" value="Nucleotide cyclase"/>
    <property type="match status" value="1"/>
</dbReference>
<name>A0A1Y1SFK1_9GAMM</name>
<organism evidence="9 10">
    <name type="scientific">Oceanococcus atlanticus</name>
    <dbReference type="NCBI Taxonomy" id="1317117"/>
    <lineage>
        <taxon>Bacteria</taxon>
        <taxon>Pseudomonadati</taxon>
        <taxon>Pseudomonadota</taxon>
        <taxon>Gammaproteobacteria</taxon>
        <taxon>Chromatiales</taxon>
        <taxon>Oceanococcaceae</taxon>
        <taxon>Oceanococcus</taxon>
    </lineage>
</organism>
<evidence type="ECO:0000313" key="10">
    <source>
        <dbReference type="Proteomes" id="UP000192342"/>
    </source>
</evidence>
<feature type="transmembrane region" description="Helical" evidence="7">
    <location>
        <begin position="367"/>
        <end position="387"/>
    </location>
</feature>
<protein>
    <submittedName>
        <fullName evidence="9">Adenylate/guanylate cyclase</fullName>
    </submittedName>
</protein>
<dbReference type="Pfam" id="PF05226">
    <property type="entry name" value="CHASE2"/>
    <property type="match status" value="1"/>
</dbReference>
<evidence type="ECO:0000259" key="8">
    <source>
        <dbReference type="PROSITE" id="PS50125"/>
    </source>
</evidence>
<sequence>MHTLIRFVLTSFILVGFLLHLNGFWTISLIEQVERLTYDARVRASVLNEVDDRIAIIDIDEKSLAEEGQWPWPRRKLGAVVDVLYQHYGIQALALDSVFPEPDGHSGLPWLGALEGSDVGQLEGVQRWIGQQRKVWDDDRVFAAALQRHEPVLGFVLKGLGGAEAQLGQLPPAVVDDARQMPASYIRATSYTANLDTLQAATPYAGFFDNPTLDSDGVFRRVPLLQQHDDAVYGSLALMTLARALSDTREPAQIELEYDARGGPRNALNLEYLRVGTYRVPVDENVAVLVPYRGAQGSFPYFSVSDVLHQRVDPEALRGRIAILGTTAPGLKDHRTTPVGVAYAGVEVHANIISGILDDRIKHKVPYLVGIETTMLVVISLIFTLLFPRVSPLLGTLMVGGMVVGLAGLSFGLWRTADFVVPLGGPLLFLFILVLVQMTYGYFVEARAKREVARLFGHYVPPELVSEMAQDTLAAEMRSDSREMTVLFSDIRNFTSISERLPPQELTALMNEFLTPLTEVIHRHRGTIDKYMGDAVMAFWGAPLPDEQHARRALQAALEMVGCMRRLADEFRARGLPELRIGVGINTGVMSVGNMGSQFRMAYTVLGDAVNLGSRLEGLTKQYGVSVICGDSTRRLVDDWAYRDLDRVRVKGKVEPVGIFEPLGVRAELDAQTRKELKHYRDALLAYRNQSWSEAELQFYQLQKSRPDPHPIYQVYLDRIEIFKRMPPGPEWDGVFTHTSK</sequence>
<dbReference type="RefSeq" id="WP_083559076.1">
    <property type="nucleotide sequence ID" value="NZ_AQQV01000001.1"/>
</dbReference>
<dbReference type="GO" id="GO:0004016">
    <property type="term" value="F:adenylate cyclase activity"/>
    <property type="evidence" value="ECO:0007669"/>
    <property type="project" value="UniProtKB-ARBA"/>
</dbReference>
<evidence type="ECO:0000256" key="3">
    <source>
        <dbReference type="ARBA" id="ARBA00022475"/>
    </source>
</evidence>
<dbReference type="Proteomes" id="UP000192342">
    <property type="component" value="Unassembled WGS sequence"/>
</dbReference>
<feature type="transmembrane region" description="Helical" evidence="7">
    <location>
        <begin position="426"/>
        <end position="444"/>
    </location>
</feature>
<dbReference type="Pfam" id="PF00211">
    <property type="entry name" value="Guanylate_cyc"/>
    <property type="match status" value="1"/>
</dbReference>
<dbReference type="CDD" id="cd07302">
    <property type="entry name" value="CHD"/>
    <property type="match status" value="1"/>
</dbReference>
<keyword evidence="5 7" id="KW-1133">Transmembrane helix</keyword>
<dbReference type="GO" id="GO:0035556">
    <property type="term" value="P:intracellular signal transduction"/>
    <property type="evidence" value="ECO:0007669"/>
    <property type="project" value="InterPro"/>
</dbReference>
<gene>
    <name evidence="9" type="ORF">ATO7_01120</name>
</gene>
<dbReference type="SMART" id="SM00044">
    <property type="entry name" value="CYCc"/>
    <property type="match status" value="1"/>
</dbReference>
<dbReference type="PANTHER" id="PTHR43081">
    <property type="entry name" value="ADENYLATE CYCLASE, TERMINAL-DIFFERENTIATION SPECIFIC-RELATED"/>
    <property type="match status" value="1"/>
</dbReference>
<evidence type="ECO:0000256" key="5">
    <source>
        <dbReference type="ARBA" id="ARBA00022989"/>
    </source>
</evidence>
<comment type="similarity">
    <text evidence="2">Belongs to the adenylyl cyclase class-3 family.</text>
</comment>
<evidence type="ECO:0000256" key="7">
    <source>
        <dbReference type="SAM" id="Phobius"/>
    </source>
</evidence>
<dbReference type="SUPFAM" id="SSF55073">
    <property type="entry name" value="Nucleotide cyclase"/>
    <property type="match status" value="1"/>
</dbReference>
<dbReference type="PANTHER" id="PTHR43081:SF1">
    <property type="entry name" value="ADENYLATE CYCLASE, TERMINAL-DIFFERENTIATION SPECIFIC"/>
    <property type="match status" value="1"/>
</dbReference>
<proteinExistence type="inferred from homology"/>
<dbReference type="FunFam" id="3.30.70.1230:FF:000016">
    <property type="entry name" value="Adenylate/guanylate cyclase domain-containing protein"/>
    <property type="match status" value="1"/>
</dbReference>
<keyword evidence="10" id="KW-1185">Reference proteome</keyword>
<comment type="caution">
    <text evidence="9">The sequence shown here is derived from an EMBL/GenBank/DDBJ whole genome shotgun (WGS) entry which is preliminary data.</text>
</comment>
<accession>A0A1Y1SFK1</accession>
<evidence type="ECO:0000256" key="2">
    <source>
        <dbReference type="ARBA" id="ARBA00005381"/>
    </source>
</evidence>
<keyword evidence="3" id="KW-1003">Cell membrane</keyword>
<feature type="transmembrane region" description="Helical" evidence="7">
    <location>
        <begin position="394"/>
        <end position="414"/>
    </location>
</feature>
<dbReference type="OrthoDB" id="9806704at2"/>
<reference evidence="9 10" key="1">
    <citation type="submission" date="2013-04" db="EMBL/GenBank/DDBJ databases">
        <title>Oceanococcus atlanticus 22II-S10r2 Genome Sequencing.</title>
        <authorList>
            <person name="Lai Q."/>
            <person name="Li G."/>
            <person name="Shao Z."/>
        </authorList>
    </citation>
    <scope>NUCLEOTIDE SEQUENCE [LARGE SCALE GENOMIC DNA]</scope>
    <source>
        <strain evidence="9 10">22II-S10r2</strain>
    </source>
</reference>
<evidence type="ECO:0000256" key="1">
    <source>
        <dbReference type="ARBA" id="ARBA00004196"/>
    </source>
</evidence>
<dbReference type="AlphaFoldDB" id="A0A1Y1SFK1"/>
<feature type="domain" description="Guanylate cyclase" evidence="8">
    <location>
        <begin position="485"/>
        <end position="617"/>
    </location>
</feature>
<dbReference type="GO" id="GO:0030313">
    <property type="term" value="C:cell envelope"/>
    <property type="evidence" value="ECO:0007669"/>
    <property type="project" value="UniProtKB-SubCell"/>
</dbReference>
<keyword evidence="6 7" id="KW-0472">Membrane</keyword>
<dbReference type="GO" id="GO:0006171">
    <property type="term" value="P:cAMP biosynthetic process"/>
    <property type="evidence" value="ECO:0007669"/>
    <property type="project" value="TreeGrafter"/>
</dbReference>
<evidence type="ECO:0000256" key="6">
    <source>
        <dbReference type="ARBA" id="ARBA00023136"/>
    </source>
</evidence>
<evidence type="ECO:0000256" key="4">
    <source>
        <dbReference type="ARBA" id="ARBA00022692"/>
    </source>
</evidence>
<keyword evidence="4 7" id="KW-0812">Transmembrane</keyword>
<dbReference type="InterPro" id="IPR007890">
    <property type="entry name" value="CHASE2"/>
</dbReference>
<evidence type="ECO:0000313" key="9">
    <source>
        <dbReference type="EMBL" id="ORE88433.1"/>
    </source>
</evidence>
<dbReference type="InterPro" id="IPR001054">
    <property type="entry name" value="A/G_cyclase"/>
</dbReference>
<dbReference type="InterPro" id="IPR029787">
    <property type="entry name" value="Nucleotide_cyclase"/>
</dbReference>
<dbReference type="InterPro" id="IPR050697">
    <property type="entry name" value="Adenylyl/Guanylyl_Cyclase_3/4"/>
</dbReference>